<dbReference type="AlphaFoldDB" id="A0AAW2X5N7"/>
<evidence type="ECO:0000313" key="1">
    <source>
        <dbReference type="EMBL" id="KAL0449218.1"/>
    </source>
</evidence>
<name>A0AAW2X5N7_9LAMI</name>
<sequence>MSQAVGGSSSSLIPFFDGEDYEYWKIKMRTFLKAEGLWTSVEKELIKPENEAGMSDAEKRKLDAARRSDASALSKIHMSVGKSIFLKISSTSTAKEAWDTLEQEFHGEENVRTINLQTLQRDFQNLKMKDSEIIQEYQTRVMTIVNQMRMYDEKVTDQFVVEKILISLTEKYAYVVAAIEQSEDLSTLTIIRELMGSLQAHEKRRFSQAEQSNDTAFQTKF</sequence>
<proteinExistence type="predicted"/>
<protein>
    <recommendedName>
        <fullName evidence="2">DUF4219 domain-containing protein</fullName>
    </recommendedName>
</protein>
<reference evidence="1" key="1">
    <citation type="submission" date="2020-06" db="EMBL/GenBank/DDBJ databases">
        <authorList>
            <person name="Li T."/>
            <person name="Hu X."/>
            <person name="Zhang T."/>
            <person name="Song X."/>
            <person name="Zhang H."/>
            <person name="Dai N."/>
            <person name="Sheng W."/>
            <person name="Hou X."/>
            <person name="Wei L."/>
        </authorList>
    </citation>
    <scope>NUCLEOTIDE SEQUENCE</scope>
    <source>
        <strain evidence="1">KEN1</strain>
        <tissue evidence="1">Leaf</tissue>
    </source>
</reference>
<dbReference type="PANTHER" id="PTHR35317">
    <property type="entry name" value="OS04G0629600 PROTEIN"/>
    <property type="match status" value="1"/>
</dbReference>
<evidence type="ECO:0008006" key="2">
    <source>
        <dbReference type="Google" id="ProtNLM"/>
    </source>
</evidence>
<dbReference type="Pfam" id="PF14223">
    <property type="entry name" value="Retrotran_gag_2"/>
    <property type="match status" value="1"/>
</dbReference>
<dbReference type="PANTHER" id="PTHR35317:SF35">
    <property type="entry name" value="DUF4219 DOMAIN-CONTAINING PROTEIN"/>
    <property type="match status" value="1"/>
</dbReference>
<accession>A0AAW2X5N7</accession>
<comment type="caution">
    <text evidence="1">The sequence shown here is derived from an EMBL/GenBank/DDBJ whole genome shotgun (WGS) entry which is preliminary data.</text>
</comment>
<organism evidence="1">
    <name type="scientific">Sesamum latifolium</name>
    <dbReference type="NCBI Taxonomy" id="2727402"/>
    <lineage>
        <taxon>Eukaryota</taxon>
        <taxon>Viridiplantae</taxon>
        <taxon>Streptophyta</taxon>
        <taxon>Embryophyta</taxon>
        <taxon>Tracheophyta</taxon>
        <taxon>Spermatophyta</taxon>
        <taxon>Magnoliopsida</taxon>
        <taxon>eudicotyledons</taxon>
        <taxon>Gunneridae</taxon>
        <taxon>Pentapetalae</taxon>
        <taxon>asterids</taxon>
        <taxon>lamiids</taxon>
        <taxon>Lamiales</taxon>
        <taxon>Pedaliaceae</taxon>
        <taxon>Sesamum</taxon>
    </lineage>
</organism>
<dbReference type="EMBL" id="JACGWN010000005">
    <property type="protein sequence ID" value="KAL0449218.1"/>
    <property type="molecule type" value="Genomic_DNA"/>
</dbReference>
<reference evidence="1" key="2">
    <citation type="journal article" date="2024" name="Plant">
        <title>Genomic evolution and insights into agronomic trait innovations of Sesamum species.</title>
        <authorList>
            <person name="Miao H."/>
            <person name="Wang L."/>
            <person name="Qu L."/>
            <person name="Liu H."/>
            <person name="Sun Y."/>
            <person name="Le M."/>
            <person name="Wang Q."/>
            <person name="Wei S."/>
            <person name="Zheng Y."/>
            <person name="Lin W."/>
            <person name="Duan Y."/>
            <person name="Cao H."/>
            <person name="Xiong S."/>
            <person name="Wang X."/>
            <person name="Wei L."/>
            <person name="Li C."/>
            <person name="Ma Q."/>
            <person name="Ju M."/>
            <person name="Zhao R."/>
            <person name="Li G."/>
            <person name="Mu C."/>
            <person name="Tian Q."/>
            <person name="Mei H."/>
            <person name="Zhang T."/>
            <person name="Gao T."/>
            <person name="Zhang H."/>
        </authorList>
    </citation>
    <scope>NUCLEOTIDE SEQUENCE</scope>
    <source>
        <strain evidence="1">KEN1</strain>
    </source>
</reference>
<gene>
    <name evidence="1" type="ORF">Slati_1478200</name>
</gene>